<dbReference type="EC" id="1.7.1.17" evidence="6"/>
<evidence type="ECO:0000256" key="2">
    <source>
        <dbReference type="ARBA" id="ARBA00022643"/>
    </source>
</evidence>
<dbReference type="InterPro" id="IPR029039">
    <property type="entry name" value="Flavoprotein-like_sf"/>
</dbReference>
<gene>
    <name evidence="6" type="primary">azoR</name>
    <name evidence="8" type="ordered locus">Sph21_2625</name>
</gene>
<dbReference type="GO" id="GO:0010181">
    <property type="term" value="F:FMN binding"/>
    <property type="evidence" value="ECO:0007669"/>
    <property type="project" value="UniProtKB-UniRule"/>
</dbReference>
<dbReference type="Pfam" id="PF02525">
    <property type="entry name" value="Flavodoxin_2"/>
    <property type="match status" value="1"/>
</dbReference>
<feature type="binding site" evidence="6">
    <location>
        <position position="9"/>
    </location>
    <ligand>
        <name>FMN</name>
        <dbReference type="ChEBI" id="CHEBI:58210"/>
    </ligand>
</feature>
<dbReference type="InterPro" id="IPR003680">
    <property type="entry name" value="Flavodoxin_fold"/>
</dbReference>
<evidence type="ECO:0000256" key="1">
    <source>
        <dbReference type="ARBA" id="ARBA00022630"/>
    </source>
</evidence>
<comment type="function">
    <text evidence="6">Also exhibits azoreductase activity. Catalyzes the reductive cleavage of the azo bond in aromatic azo compounds to the corresponding amines.</text>
</comment>
<comment type="function">
    <text evidence="6">Quinone reductase that provides resistance to thiol-specific stress caused by electrophilic quinones.</text>
</comment>
<protein>
    <recommendedName>
        <fullName evidence="6">FMN dependent NADH:quinone oxidoreductase</fullName>
        <ecNumber evidence="6">1.6.5.-</ecNumber>
    </recommendedName>
    <alternativeName>
        <fullName evidence="6">Azo-dye reductase</fullName>
    </alternativeName>
    <alternativeName>
        <fullName evidence="6">FMN-dependent NADH-azo compound oxidoreductase</fullName>
    </alternativeName>
    <alternativeName>
        <fullName evidence="6">FMN-dependent NADH-azoreductase</fullName>
        <ecNumber evidence="6">1.7.1.17</ecNumber>
    </alternativeName>
</protein>
<dbReference type="PANTHER" id="PTHR43741">
    <property type="entry name" value="FMN-DEPENDENT NADH-AZOREDUCTASE 1"/>
    <property type="match status" value="1"/>
</dbReference>
<dbReference type="EMBL" id="CP002584">
    <property type="protein sequence ID" value="ADZ79174.1"/>
    <property type="molecule type" value="Genomic_DNA"/>
</dbReference>
<evidence type="ECO:0000256" key="4">
    <source>
        <dbReference type="ARBA" id="ARBA00023027"/>
    </source>
</evidence>
<reference evidence="8" key="1">
    <citation type="submission" date="2011-03" db="EMBL/GenBank/DDBJ databases">
        <title>Complete sequence of Sphingobacterium sp. 21.</title>
        <authorList>
            <consortium name="US DOE Joint Genome Institute"/>
            <person name="Lucas S."/>
            <person name="Copeland A."/>
            <person name="Lapidus A."/>
            <person name="Cheng J.-F."/>
            <person name="Goodwin L."/>
            <person name="Pitluck S."/>
            <person name="Davenport K."/>
            <person name="Detter J.C."/>
            <person name="Han C."/>
            <person name="Tapia R."/>
            <person name="Land M."/>
            <person name="Hauser L."/>
            <person name="Kyrpides N."/>
            <person name="Ivanova N."/>
            <person name="Ovchinnikova G."/>
            <person name="Pagani I."/>
            <person name="Siebers A.K."/>
            <person name="Allgaier M."/>
            <person name="Thelen M.P."/>
            <person name="Hugenholtz P."/>
            <person name="Woyke T."/>
        </authorList>
    </citation>
    <scope>NUCLEOTIDE SEQUENCE</scope>
    <source>
        <strain evidence="8">21</strain>
    </source>
</reference>
<dbReference type="OrthoDB" id="9805013at2"/>
<dbReference type="EC" id="1.6.5.-" evidence="6"/>
<dbReference type="eggNOG" id="COG1182">
    <property type="taxonomic scope" value="Bacteria"/>
</dbReference>
<evidence type="ECO:0000256" key="6">
    <source>
        <dbReference type="HAMAP-Rule" id="MF_01216"/>
    </source>
</evidence>
<proteinExistence type="inferred from homology"/>
<dbReference type="PATRIC" id="fig|743722.3.peg.2812"/>
<dbReference type="GO" id="GO:0016655">
    <property type="term" value="F:oxidoreductase activity, acting on NAD(P)H, quinone or similar compound as acceptor"/>
    <property type="evidence" value="ECO:0007669"/>
    <property type="project" value="InterPro"/>
</dbReference>
<dbReference type="GO" id="GO:0016652">
    <property type="term" value="F:oxidoreductase activity, acting on NAD(P)H as acceptor"/>
    <property type="evidence" value="ECO:0007669"/>
    <property type="project" value="UniProtKB-UniRule"/>
</dbReference>
<evidence type="ECO:0000256" key="3">
    <source>
        <dbReference type="ARBA" id="ARBA00023002"/>
    </source>
</evidence>
<keyword evidence="4 6" id="KW-0520">NAD</keyword>
<evidence type="ECO:0000259" key="7">
    <source>
        <dbReference type="Pfam" id="PF02525"/>
    </source>
</evidence>
<dbReference type="HOGENOM" id="CLU_088964_0_0_10"/>
<dbReference type="Gene3D" id="3.40.50.360">
    <property type="match status" value="1"/>
</dbReference>
<evidence type="ECO:0000313" key="8">
    <source>
        <dbReference type="EMBL" id="ADZ79174.1"/>
    </source>
</evidence>
<dbReference type="SUPFAM" id="SSF52218">
    <property type="entry name" value="Flavoproteins"/>
    <property type="match status" value="1"/>
</dbReference>
<comment type="subunit">
    <text evidence="6">Homodimer.</text>
</comment>
<dbReference type="KEGG" id="shg:Sph21_2625"/>
<keyword evidence="1 6" id="KW-0285">Flavoprotein</keyword>
<feature type="binding site" evidence="6">
    <location>
        <begin position="95"/>
        <end position="98"/>
    </location>
    <ligand>
        <name>FMN</name>
        <dbReference type="ChEBI" id="CHEBI:58210"/>
    </ligand>
</feature>
<dbReference type="InterPro" id="IPR050104">
    <property type="entry name" value="FMN-dep_NADH:Q_OxRdtase_AzoR1"/>
</dbReference>
<keyword evidence="3 6" id="KW-0560">Oxidoreductase</keyword>
<feature type="binding site" evidence="6">
    <location>
        <begin position="139"/>
        <end position="142"/>
    </location>
    <ligand>
        <name>FMN</name>
        <dbReference type="ChEBI" id="CHEBI:58210"/>
    </ligand>
</feature>
<organism evidence="8">
    <name type="scientific">Sphingobacterium sp. (strain 21)</name>
    <dbReference type="NCBI Taxonomy" id="743722"/>
    <lineage>
        <taxon>Bacteria</taxon>
        <taxon>Pseudomonadati</taxon>
        <taxon>Bacteroidota</taxon>
        <taxon>Sphingobacteriia</taxon>
        <taxon>Sphingobacteriales</taxon>
        <taxon>Sphingobacteriaceae</taxon>
        <taxon>Sphingobacterium</taxon>
    </lineage>
</organism>
<accession>F4CFM1</accession>
<comment type="cofactor">
    <cofactor evidence="6">
        <name>FMN</name>
        <dbReference type="ChEBI" id="CHEBI:58210"/>
    </cofactor>
    <text evidence="6">Binds 1 FMN per subunit.</text>
</comment>
<sequence>MNILHIISSPRGKDSFSIKLGNEIVTRLSAKYPGSNVKVHNLTETHFPHLEEAHLHAFMTEPSKRTEAQATAIKHSDEAIAELQKADIIVIGAPMYNFGIHSTLKAWLDHVMRAGVTFKYGAEGPEGLLIGKKVYLAISSGGIYAEGPMRSFDFTEPYLTKALNFIGLNDITTYRVEGVAIPGIQENAFEKAVDTLAI</sequence>
<comment type="catalytic activity">
    <reaction evidence="6">
        <text>2 a quinone + NADH + H(+) = 2 a 1,4-benzosemiquinone + NAD(+)</text>
        <dbReference type="Rhea" id="RHEA:65952"/>
        <dbReference type="ChEBI" id="CHEBI:15378"/>
        <dbReference type="ChEBI" id="CHEBI:57540"/>
        <dbReference type="ChEBI" id="CHEBI:57945"/>
        <dbReference type="ChEBI" id="CHEBI:132124"/>
        <dbReference type="ChEBI" id="CHEBI:134225"/>
    </reaction>
</comment>
<dbReference type="AlphaFoldDB" id="F4CFM1"/>
<comment type="similarity">
    <text evidence="6">Belongs to the azoreductase type 1 family.</text>
</comment>
<feature type="domain" description="Flavodoxin-like fold" evidence="7">
    <location>
        <begin position="1"/>
        <end position="195"/>
    </location>
</feature>
<keyword evidence="2 6" id="KW-0288">FMN</keyword>
<dbReference type="GO" id="GO:0009055">
    <property type="term" value="F:electron transfer activity"/>
    <property type="evidence" value="ECO:0007669"/>
    <property type="project" value="UniProtKB-UniRule"/>
</dbReference>
<dbReference type="PANTHER" id="PTHR43741:SF4">
    <property type="entry name" value="FMN-DEPENDENT NADH:QUINONE OXIDOREDUCTASE"/>
    <property type="match status" value="1"/>
</dbReference>
<comment type="catalytic activity">
    <reaction evidence="5">
        <text>N,N-dimethyl-1,4-phenylenediamine + anthranilate + 2 NAD(+) = 2-(4-dimethylaminophenyl)diazenylbenzoate + 2 NADH + 2 H(+)</text>
        <dbReference type="Rhea" id="RHEA:55872"/>
        <dbReference type="ChEBI" id="CHEBI:15378"/>
        <dbReference type="ChEBI" id="CHEBI:15783"/>
        <dbReference type="ChEBI" id="CHEBI:16567"/>
        <dbReference type="ChEBI" id="CHEBI:57540"/>
        <dbReference type="ChEBI" id="CHEBI:57945"/>
        <dbReference type="ChEBI" id="CHEBI:71579"/>
        <dbReference type="EC" id="1.7.1.17"/>
    </reaction>
    <physiologicalReaction direction="right-to-left" evidence="5">
        <dbReference type="Rhea" id="RHEA:55874"/>
    </physiologicalReaction>
</comment>
<name>F4CFM1_SPHS2</name>
<evidence type="ECO:0000256" key="5">
    <source>
        <dbReference type="ARBA" id="ARBA00048542"/>
    </source>
</evidence>
<feature type="binding site" evidence="6">
    <location>
        <begin position="15"/>
        <end position="17"/>
    </location>
    <ligand>
        <name>FMN</name>
        <dbReference type="ChEBI" id="CHEBI:58210"/>
    </ligand>
</feature>
<dbReference type="InterPro" id="IPR023048">
    <property type="entry name" value="NADH:quinone_OxRdtase_FMN_depd"/>
</dbReference>
<dbReference type="HAMAP" id="MF_01216">
    <property type="entry name" value="Azoreductase_type1"/>
    <property type="match status" value="1"/>
</dbReference>